<evidence type="ECO:0000313" key="4">
    <source>
        <dbReference type="EMBL" id="MBC8596447.1"/>
    </source>
</evidence>
<keyword evidence="2" id="KW-0472">Membrane</keyword>
<proteinExistence type="predicted"/>
<feature type="transmembrane region" description="Helical" evidence="2">
    <location>
        <begin position="323"/>
        <end position="354"/>
    </location>
</feature>
<keyword evidence="1" id="KW-0175">Coiled coil</keyword>
<evidence type="ECO:0000259" key="3">
    <source>
        <dbReference type="Pfam" id="PF13476"/>
    </source>
</evidence>
<keyword evidence="5" id="KW-1185">Reference proteome</keyword>
<dbReference type="GO" id="GO:0006302">
    <property type="term" value="P:double-strand break repair"/>
    <property type="evidence" value="ECO:0007669"/>
    <property type="project" value="InterPro"/>
</dbReference>
<feature type="domain" description="Rad50/SbcC-type AAA" evidence="3">
    <location>
        <begin position="6"/>
        <end position="261"/>
    </location>
</feature>
<dbReference type="EMBL" id="JACRTE010000005">
    <property type="protein sequence ID" value="MBC8596447.1"/>
    <property type="molecule type" value="Genomic_DNA"/>
</dbReference>
<protein>
    <submittedName>
        <fullName evidence="4">AAA family ATPase</fullName>
    </submittedName>
</protein>
<name>A0A926FBX4_9FIRM</name>
<keyword evidence="2" id="KW-0812">Transmembrane</keyword>
<dbReference type="InterPro" id="IPR027417">
    <property type="entry name" value="P-loop_NTPase"/>
</dbReference>
<dbReference type="AlphaFoldDB" id="A0A926FBX4"/>
<feature type="coiled-coil region" evidence="1">
    <location>
        <begin position="187"/>
        <end position="271"/>
    </location>
</feature>
<accession>A0A926FBX4</accession>
<dbReference type="SUPFAM" id="SSF52540">
    <property type="entry name" value="P-loop containing nucleoside triphosphate hydrolases"/>
    <property type="match status" value="2"/>
</dbReference>
<gene>
    <name evidence="4" type="ORF">H8706_06150</name>
</gene>
<dbReference type="PANTHER" id="PTHR41259:SF1">
    <property type="entry name" value="DOUBLE-STRAND BREAK REPAIR RAD50 ATPASE, PUTATIVE-RELATED"/>
    <property type="match status" value="1"/>
</dbReference>
<evidence type="ECO:0000256" key="1">
    <source>
        <dbReference type="SAM" id="Coils"/>
    </source>
</evidence>
<keyword evidence="2" id="KW-1133">Transmembrane helix</keyword>
<organism evidence="4 5">
    <name type="scientific">Qingrenia yutianensis</name>
    <dbReference type="NCBI Taxonomy" id="2763676"/>
    <lineage>
        <taxon>Bacteria</taxon>
        <taxon>Bacillati</taxon>
        <taxon>Bacillota</taxon>
        <taxon>Clostridia</taxon>
        <taxon>Eubacteriales</taxon>
        <taxon>Oscillospiraceae</taxon>
        <taxon>Qingrenia</taxon>
    </lineage>
</organism>
<dbReference type="InterPro" id="IPR038729">
    <property type="entry name" value="Rad50/SbcC_AAA"/>
</dbReference>
<dbReference type="Pfam" id="PF13476">
    <property type="entry name" value="AAA_23"/>
    <property type="match status" value="1"/>
</dbReference>
<evidence type="ECO:0000313" key="5">
    <source>
        <dbReference type="Proteomes" id="UP000647416"/>
    </source>
</evidence>
<dbReference type="Gene3D" id="3.40.50.300">
    <property type="entry name" value="P-loop containing nucleotide triphosphate hydrolases"/>
    <property type="match status" value="2"/>
</dbReference>
<comment type="caution">
    <text evidence="4">The sequence shown here is derived from an EMBL/GenBank/DDBJ whole genome shotgun (WGS) entry which is preliminary data.</text>
</comment>
<evidence type="ECO:0000256" key="2">
    <source>
        <dbReference type="SAM" id="Phobius"/>
    </source>
</evidence>
<reference evidence="4" key="1">
    <citation type="submission" date="2020-08" db="EMBL/GenBank/DDBJ databases">
        <title>Genome public.</title>
        <authorList>
            <person name="Liu C."/>
            <person name="Sun Q."/>
        </authorList>
    </citation>
    <scope>NUCLEOTIDE SEQUENCE</scope>
    <source>
        <strain evidence="4">NSJ-50</strain>
    </source>
</reference>
<dbReference type="PANTHER" id="PTHR41259">
    <property type="entry name" value="DOUBLE-STRAND BREAK REPAIR RAD50 ATPASE, PUTATIVE-RELATED"/>
    <property type="match status" value="1"/>
</dbReference>
<feature type="coiled-coil region" evidence="1">
    <location>
        <begin position="469"/>
        <end position="534"/>
    </location>
</feature>
<dbReference type="Proteomes" id="UP000647416">
    <property type="component" value="Unassembled WGS sequence"/>
</dbReference>
<sequence length="673" mass="75241">MYIKEINIKTFGGIENKTYNFSDGLNVLFGANESGKSTVIAFIKYIFYGISGRKSEFKRYVPLSGEPMCGSITVCGDNCEYEIFRTSKGAKAKQISVVNKVNGDVMSVDFAQNIGKNLFSLGEDAFLNTLFVSNISSKISGGDGEISARLSNLAQSGDENTSQEKICKKIDEDILNLSSPKRKNAVIPTLETELSNLDERLYKANENSGKSVLLEEKFAKIKSALEKAEEEKEKLEHEKNIARLGENGARIEKLQNEIKFSQDELNRLNDEFSSFDMSVYDGIKNISEEEETRFLSEKDDNFSARLMILGERRKNLSSGKKTWFALLIASLAMIAVFAFVMPVLCIAAAVLGVVSAYLYISNGKKLNETSEEFDKTEKQKEENEAFGANFLKKVNLLSKADYISKKNAYTAVLSQREVLRAKINSAQGTLLSKQNELESLSDALLKEYGETEKDALLEKLKSAKPTVSQADAEKLVKEKMSEIANLMRELNKTEFEIYSVKTGTDDVLSLEEQIENTKSALKEKRAELEIITSAKEIFEYAVSSQQSNFAPSLAKKVSGIFSQITNGAHSDVLIDKTFGARYKKDGGYADETILSKGALDQLYFALRFGIIDMINEKNAPVFLDDAFSQYDDLRFKTVFSYLSDYAKHTQVIISACRENEIYQNTDNINIIKL</sequence>
<dbReference type="RefSeq" id="WP_262431919.1">
    <property type="nucleotide sequence ID" value="NZ_JACRTE010000005.1"/>
</dbReference>
<dbReference type="GO" id="GO:0016887">
    <property type="term" value="F:ATP hydrolysis activity"/>
    <property type="evidence" value="ECO:0007669"/>
    <property type="project" value="InterPro"/>
</dbReference>